<reference evidence="8" key="1">
    <citation type="journal article" date="2021" name="IMA Fungus">
        <title>Genomic characterization of three marine fungi, including Emericellopsis atlantica sp. nov. with signatures of a generalist lifestyle and marine biomass degradation.</title>
        <authorList>
            <person name="Hagestad O.C."/>
            <person name="Hou L."/>
            <person name="Andersen J.H."/>
            <person name="Hansen E.H."/>
            <person name="Altermark B."/>
            <person name="Li C."/>
            <person name="Kuhnert E."/>
            <person name="Cox R.J."/>
            <person name="Crous P.W."/>
            <person name="Spatafora J.W."/>
            <person name="Lail K."/>
            <person name="Amirebrahimi M."/>
            <person name="Lipzen A."/>
            <person name="Pangilinan J."/>
            <person name="Andreopoulos W."/>
            <person name="Hayes R.D."/>
            <person name="Ng V."/>
            <person name="Grigoriev I.V."/>
            <person name="Jackson S.A."/>
            <person name="Sutton T.D.S."/>
            <person name="Dobson A.D.W."/>
            <person name="Rama T."/>
        </authorList>
    </citation>
    <scope>NUCLEOTIDE SEQUENCE</scope>
    <source>
        <strain evidence="8">TRa018bII</strain>
    </source>
</reference>
<dbReference type="InterPro" id="IPR015879">
    <property type="entry name" value="Ring_hydroxy_dOase_asu_C_dom"/>
</dbReference>
<accession>A0A9P7YCJ6</accession>
<dbReference type="EC" id="1.14.15.7" evidence="4"/>
<comment type="function">
    <text evidence="1">Catalyzes the first step of the osmoprotectant glycine betaine synthesis.</text>
</comment>
<comment type="pathway">
    <text evidence="2">Amine and polyamine biosynthesis; betaine biosynthesis via choline pathway; betaine aldehyde from choline (monooxygenase route): step 1/1.</text>
</comment>
<evidence type="ECO:0000259" key="7">
    <source>
        <dbReference type="Pfam" id="PF00848"/>
    </source>
</evidence>
<comment type="catalytic activity">
    <reaction evidence="6">
        <text>choline + 2 reduced [2Fe-2S]-[ferredoxin] + O2 + 2 H(+) = betaine aldehyde hydrate + 2 oxidized [2Fe-2S]-[ferredoxin] + H2O</text>
        <dbReference type="Rhea" id="RHEA:17769"/>
        <dbReference type="Rhea" id="RHEA-COMP:10000"/>
        <dbReference type="Rhea" id="RHEA-COMP:10001"/>
        <dbReference type="ChEBI" id="CHEBI:15354"/>
        <dbReference type="ChEBI" id="CHEBI:15377"/>
        <dbReference type="ChEBI" id="CHEBI:15378"/>
        <dbReference type="ChEBI" id="CHEBI:15379"/>
        <dbReference type="ChEBI" id="CHEBI:15870"/>
        <dbReference type="ChEBI" id="CHEBI:33737"/>
        <dbReference type="ChEBI" id="CHEBI:33738"/>
        <dbReference type="EC" id="1.14.15.7"/>
    </reaction>
</comment>
<evidence type="ECO:0000313" key="9">
    <source>
        <dbReference type="Proteomes" id="UP000824998"/>
    </source>
</evidence>
<dbReference type="SUPFAM" id="SSF50022">
    <property type="entry name" value="ISP domain"/>
    <property type="match status" value="1"/>
</dbReference>
<dbReference type="Proteomes" id="UP000824998">
    <property type="component" value="Unassembled WGS sequence"/>
</dbReference>
<keyword evidence="9" id="KW-1185">Reference proteome</keyword>
<evidence type="ECO:0000256" key="5">
    <source>
        <dbReference type="ARBA" id="ARBA00014931"/>
    </source>
</evidence>
<dbReference type="GO" id="GO:0019133">
    <property type="term" value="F:choline monooxygenase activity"/>
    <property type="evidence" value="ECO:0007669"/>
    <property type="project" value="UniProtKB-EC"/>
</dbReference>
<comment type="caution">
    <text evidence="8">The sequence shown here is derived from an EMBL/GenBank/DDBJ whole genome shotgun (WGS) entry which is preliminary data.</text>
</comment>
<dbReference type="SUPFAM" id="SSF55961">
    <property type="entry name" value="Bet v1-like"/>
    <property type="match status" value="1"/>
</dbReference>
<sequence>MDSLARTLPASWFCSSPLYQLERKGVFQKSWHFLGPVTRFQNRSEKIIYEIAQTTLIVENRSPPREGIDTEGIIVYPEDPALQIQSHLTPSGLVFATLSLNAPSFETYFEGLEQLINQVDFTKLPHRRSISYEGRFNWKTMIDGFQECLHCQYTHPTFTKYYPPTFYSVTNHTNFSQHLADPSKTSISDGLFLYFFPICTLNVYGGGISSFRTLPNTKPGVSRMEFDYYHEGTEEEFEAYFKFVRQVALEDFELCEKAQVNLESGVYGEGILNPNKENGVAFYQGRVKELVYKQYEEDQAAKELEGKIADLRVGSGGEDVKVVVAVW</sequence>
<dbReference type="InterPro" id="IPR036922">
    <property type="entry name" value="Rieske_2Fe-2S_sf"/>
</dbReference>
<proteinExistence type="inferred from homology"/>
<dbReference type="Pfam" id="PF00848">
    <property type="entry name" value="Ring_hydroxyl_A"/>
    <property type="match status" value="1"/>
</dbReference>
<evidence type="ECO:0000313" key="8">
    <source>
        <dbReference type="EMBL" id="KAG9230831.1"/>
    </source>
</evidence>
<dbReference type="GO" id="GO:0051537">
    <property type="term" value="F:2 iron, 2 sulfur cluster binding"/>
    <property type="evidence" value="ECO:0007669"/>
    <property type="project" value="InterPro"/>
</dbReference>
<dbReference type="Gene3D" id="3.90.380.10">
    <property type="entry name" value="Naphthalene 1,2-dioxygenase Alpha Subunit, Chain A, domain 1"/>
    <property type="match status" value="2"/>
</dbReference>
<feature type="domain" description="Aromatic-ring-hydroxylating dioxygenase alpha subunit C-terminal" evidence="7">
    <location>
        <begin position="174"/>
        <end position="290"/>
    </location>
</feature>
<dbReference type="InterPro" id="IPR001663">
    <property type="entry name" value="Rng_hydr_dOase-A"/>
</dbReference>
<evidence type="ECO:0000256" key="4">
    <source>
        <dbReference type="ARBA" id="ARBA00012763"/>
    </source>
</evidence>
<dbReference type="PANTHER" id="PTHR43756:SF3">
    <property type="entry name" value="CHOLINE MONOOXYGENASE, CHLOROPLASTIC"/>
    <property type="match status" value="1"/>
</dbReference>
<dbReference type="AlphaFoldDB" id="A0A9P7YCJ6"/>
<dbReference type="CDD" id="cd00680">
    <property type="entry name" value="RHO_alpha_C"/>
    <property type="match status" value="1"/>
</dbReference>
<dbReference type="GO" id="GO:0005506">
    <property type="term" value="F:iron ion binding"/>
    <property type="evidence" value="ECO:0007669"/>
    <property type="project" value="InterPro"/>
</dbReference>
<protein>
    <recommendedName>
        <fullName evidence="5">Choline monooxygenase, chloroplastic</fullName>
        <ecNumber evidence="4">1.14.15.7</ecNumber>
    </recommendedName>
</protein>
<evidence type="ECO:0000256" key="2">
    <source>
        <dbReference type="ARBA" id="ARBA00004866"/>
    </source>
</evidence>
<organism evidence="8 9">
    <name type="scientific">Amylocarpus encephaloides</name>
    <dbReference type="NCBI Taxonomy" id="45428"/>
    <lineage>
        <taxon>Eukaryota</taxon>
        <taxon>Fungi</taxon>
        <taxon>Dikarya</taxon>
        <taxon>Ascomycota</taxon>
        <taxon>Pezizomycotina</taxon>
        <taxon>Leotiomycetes</taxon>
        <taxon>Helotiales</taxon>
        <taxon>Helotiales incertae sedis</taxon>
        <taxon>Amylocarpus</taxon>
    </lineage>
</organism>
<evidence type="ECO:0000256" key="3">
    <source>
        <dbReference type="ARBA" id="ARBA00010848"/>
    </source>
</evidence>
<dbReference type="OrthoDB" id="426882at2759"/>
<evidence type="ECO:0000256" key="1">
    <source>
        <dbReference type="ARBA" id="ARBA00002149"/>
    </source>
</evidence>
<name>A0A9P7YCJ6_9HELO</name>
<gene>
    <name evidence="8" type="ORF">BJ875DRAFT_498807</name>
</gene>
<dbReference type="EMBL" id="MU251641">
    <property type="protein sequence ID" value="KAG9230831.1"/>
    <property type="molecule type" value="Genomic_DNA"/>
</dbReference>
<evidence type="ECO:0000256" key="6">
    <source>
        <dbReference type="ARBA" id="ARBA00049097"/>
    </source>
</evidence>
<comment type="similarity">
    <text evidence="3">Belongs to the choline monooxygenase family.</text>
</comment>
<dbReference type="PANTHER" id="PTHR43756">
    <property type="entry name" value="CHOLINE MONOOXYGENASE, CHLOROPLASTIC"/>
    <property type="match status" value="1"/>
</dbReference>